<accession>A0A167Z1Q6</accession>
<evidence type="ECO:0000313" key="4">
    <source>
        <dbReference type="Proteomes" id="UP000078544"/>
    </source>
</evidence>
<reference evidence="3 4" key="1">
    <citation type="journal article" date="2016" name="Genome Biol. Evol.">
        <title>Divergent and convergent evolution of fungal pathogenicity.</title>
        <authorList>
            <person name="Shang Y."/>
            <person name="Xiao G."/>
            <person name="Zheng P."/>
            <person name="Cen K."/>
            <person name="Zhan S."/>
            <person name="Wang C."/>
        </authorList>
    </citation>
    <scope>NUCLEOTIDE SEQUENCE [LARGE SCALE GENOMIC DNA]</scope>
    <source>
        <strain evidence="3 4">RCEF 2490</strain>
    </source>
</reference>
<feature type="compositionally biased region" description="Polar residues" evidence="1">
    <location>
        <begin position="935"/>
        <end position="954"/>
    </location>
</feature>
<feature type="compositionally biased region" description="Basic and acidic residues" evidence="1">
    <location>
        <begin position="316"/>
        <end position="335"/>
    </location>
</feature>
<dbReference type="CDD" id="cd00063">
    <property type="entry name" value="FN3"/>
    <property type="match status" value="1"/>
</dbReference>
<keyword evidence="4" id="KW-1185">Reference proteome</keyword>
<feature type="compositionally biased region" description="Polar residues" evidence="1">
    <location>
        <begin position="303"/>
        <end position="313"/>
    </location>
</feature>
<feature type="region of interest" description="Disordered" evidence="1">
    <location>
        <begin position="273"/>
        <end position="335"/>
    </location>
</feature>
<dbReference type="OrthoDB" id="5572782at2759"/>
<dbReference type="SMART" id="SM00060">
    <property type="entry name" value="FN3"/>
    <property type="match status" value="1"/>
</dbReference>
<feature type="region of interest" description="Disordered" evidence="1">
    <location>
        <begin position="529"/>
        <end position="621"/>
    </location>
</feature>
<dbReference type="Gene3D" id="2.60.40.10">
    <property type="entry name" value="Immunoglobulins"/>
    <property type="match status" value="1"/>
</dbReference>
<feature type="region of interest" description="Disordered" evidence="1">
    <location>
        <begin position="822"/>
        <end position="961"/>
    </location>
</feature>
<feature type="region of interest" description="Disordered" evidence="1">
    <location>
        <begin position="667"/>
        <end position="702"/>
    </location>
</feature>
<feature type="compositionally biased region" description="Polar residues" evidence="1">
    <location>
        <begin position="916"/>
        <end position="927"/>
    </location>
</feature>
<dbReference type="InterPro" id="IPR003961">
    <property type="entry name" value="FN3_dom"/>
</dbReference>
<organism evidence="3 4">
    <name type="scientific">Moelleriella libera RCEF 2490</name>
    <dbReference type="NCBI Taxonomy" id="1081109"/>
    <lineage>
        <taxon>Eukaryota</taxon>
        <taxon>Fungi</taxon>
        <taxon>Dikarya</taxon>
        <taxon>Ascomycota</taxon>
        <taxon>Pezizomycotina</taxon>
        <taxon>Sordariomycetes</taxon>
        <taxon>Hypocreomycetidae</taxon>
        <taxon>Hypocreales</taxon>
        <taxon>Clavicipitaceae</taxon>
        <taxon>Moelleriella</taxon>
    </lineage>
</organism>
<dbReference type="AlphaFoldDB" id="A0A167Z1Q6"/>
<dbReference type="Proteomes" id="UP000078544">
    <property type="component" value="Unassembled WGS sequence"/>
</dbReference>
<feature type="compositionally biased region" description="Basic and acidic residues" evidence="1">
    <location>
        <begin position="869"/>
        <end position="889"/>
    </location>
</feature>
<feature type="compositionally biased region" description="Low complexity" evidence="1">
    <location>
        <begin position="836"/>
        <end position="856"/>
    </location>
</feature>
<feature type="region of interest" description="Disordered" evidence="1">
    <location>
        <begin position="739"/>
        <end position="766"/>
    </location>
</feature>
<dbReference type="PANTHER" id="PTHR23159:SF60">
    <property type="entry name" value="SPINDLE ASSEMBLY ABNORMAL PROTEIN 4"/>
    <property type="match status" value="1"/>
</dbReference>
<evidence type="ECO:0000256" key="1">
    <source>
        <dbReference type="SAM" id="MobiDB-lite"/>
    </source>
</evidence>
<dbReference type="STRING" id="1081109.A0A167Z1Q6"/>
<dbReference type="EMBL" id="AZGY01000016">
    <property type="protein sequence ID" value="KZZ92041.1"/>
    <property type="molecule type" value="Genomic_DNA"/>
</dbReference>
<dbReference type="InterPro" id="IPR013783">
    <property type="entry name" value="Ig-like_fold"/>
</dbReference>
<evidence type="ECO:0000313" key="3">
    <source>
        <dbReference type="EMBL" id="KZZ92041.1"/>
    </source>
</evidence>
<dbReference type="PROSITE" id="PS50853">
    <property type="entry name" value="FN3"/>
    <property type="match status" value="1"/>
</dbReference>
<feature type="compositionally biased region" description="Polar residues" evidence="1">
    <location>
        <begin position="684"/>
        <end position="700"/>
    </location>
</feature>
<proteinExistence type="predicted"/>
<feature type="region of interest" description="Disordered" evidence="1">
    <location>
        <begin position="782"/>
        <end position="802"/>
    </location>
</feature>
<feature type="domain" description="Fibronectin type-III" evidence="2">
    <location>
        <begin position="67"/>
        <end position="155"/>
    </location>
</feature>
<feature type="region of interest" description="Disordered" evidence="1">
    <location>
        <begin position="194"/>
        <end position="215"/>
    </location>
</feature>
<feature type="region of interest" description="Disordered" evidence="1">
    <location>
        <begin position="481"/>
        <end position="516"/>
    </location>
</feature>
<gene>
    <name evidence="3" type="ORF">AAL_06251</name>
</gene>
<protein>
    <submittedName>
        <fullName evidence="3">Fibronectin type III domain protein</fullName>
    </submittedName>
</protein>
<dbReference type="InterPro" id="IPR036116">
    <property type="entry name" value="FN3_sf"/>
</dbReference>
<name>A0A167Z1Q6_9HYPO</name>
<dbReference type="PANTHER" id="PTHR23159">
    <property type="entry name" value="CENTROSOMAL PROTEIN 2"/>
    <property type="match status" value="1"/>
</dbReference>
<sequence>MFEVLGGDMMRFSSWGAHTAVLNGPFSYTDRLDMLMLVSAVVWLLYRALQVIFKPVPELIEILNIDIPQAPDVCLTGIRSDAASLAWTRPSPHRQVSKYLFQVNGVQVGEAPGNEEAITVIGLRPNHFYNIRVFAVGHNKFRTGSRIIRLRTFGKDGRPQLGNSRLPTSFIELDRPRQDTNKEDAYEELGNSLPTVEATPDSLTPRDPNWTVPGQRRNTLNRRQLQAVPIADQIRAKSSASQEPELLLPELNERFENVRREIDTTLQLISKEQNEAVQQEEELKRERDRKRQMLKEKEEHTTQLRATIRSTMEQMRVAEKEKQKKEQQLKDKEDEKALTRDGVIRLEKELERMRKEREEFDARRKTLEKTRDRTLAELDAGNAELQEHCAALEAELKDKGRQLQDLKASREKLPGDDEWKEEDLRLRRDWDTTRKELHERLVTEQKQGHQLDNQIRILSQKLSAQQQQAGKTFYNSSSSAALDYDPSTGPQSASKRSSTLGTGGGGGSGNTTLSSPSLAHVEHNLLGQSSPAQAGYGQGLFIDMPPNTDGTMQSEADFKAAGGPLSPSAQTYLPSNIFDDAESEDEKKLSISGLTDPGKADEQGPGSPISPPSSYSPFSNQQVSKHNLTFLPYGDASERLPAEIGASPMAPPSNSRGLSSLLQSFQRRTPKNSEDNGPLIGSLKHSQSQSFPRGNDVTESPDSRWKYLRRTFRNPAETQTDTRRVDPLLSSRISAISDLEQARTKTPSIHSMDRARPSTDSSSIWGAPSDVSGALNRMWSPNDNVWPSRSGSRRPSVHGSTTALTTTLASADDKILEQHELKNPQVSASHIGVIGSRPPGSAGFSSPSPPQSASQRLNPAAPTFMNIFQKDKDRNKDRGRDKKKDDKGKAKMSSTPSVEAPHGQDDSASDPRMSRDTYSVHTGTSVSESRESLQLEATDSNTPSDMNSASASNMKESENVVRKLFRKGSSEAEYGGRG</sequence>
<comment type="caution">
    <text evidence="3">The sequence shown here is derived from an EMBL/GenBank/DDBJ whole genome shotgun (WGS) entry which is preliminary data.</text>
</comment>
<evidence type="ECO:0000259" key="2">
    <source>
        <dbReference type="PROSITE" id="PS50853"/>
    </source>
</evidence>
<dbReference type="Pfam" id="PF00041">
    <property type="entry name" value="fn3"/>
    <property type="match status" value="1"/>
</dbReference>
<dbReference type="SUPFAM" id="SSF49265">
    <property type="entry name" value="Fibronectin type III"/>
    <property type="match status" value="1"/>
</dbReference>
<feature type="compositionally biased region" description="Basic and acidic residues" evidence="1">
    <location>
        <begin position="281"/>
        <end position="302"/>
    </location>
</feature>